<dbReference type="AlphaFoldDB" id="A0A4U9WP35"/>
<protein>
    <submittedName>
        <fullName evidence="1">Outer membrane usher protein papC</fullName>
    </submittedName>
</protein>
<evidence type="ECO:0000313" key="1">
    <source>
        <dbReference type="EMBL" id="VTR61465.1"/>
    </source>
</evidence>
<organism evidence="1">
    <name type="scientific">Serratia fonticola</name>
    <dbReference type="NCBI Taxonomy" id="47917"/>
    <lineage>
        <taxon>Bacteria</taxon>
        <taxon>Pseudomonadati</taxon>
        <taxon>Pseudomonadota</taxon>
        <taxon>Gammaproteobacteria</taxon>
        <taxon>Enterobacterales</taxon>
        <taxon>Yersiniaceae</taxon>
        <taxon>Serratia</taxon>
    </lineage>
</organism>
<proteinExistence type="predicted"/>
<gene>
    <name evidence="1" type="primary">papC_47</name>
    <name evidence="1" type="ORF">NCTC12965_08839</name>
</gene>
<reference evidence="1" key="1">
    <citation type="submission" date="2019-05" db="EMBL/GenBank/DDBJ databases">
        <authorList>
            <consortium name="Pathogen Informatics"/>
        </authorList>
    </citation>
    <scope>NUCLEOTIDE SEQUENCE [LARGE SCALE GENOMIC DNA]</scope>
    <source>
        <strain evidence="1">NCTC12965</strain>
    </source>
</reference>
<accession>A0A4U9WP35</accession>
<dbReference type="EMBL" id="CABEEZ010000168">
    <property type="protein sequence ID" value="VTR61465.1"/>
    <property type="molecule type" value="Genomic_DNA"/>
</dbReference>
<sequence length="55" mass="6314">MSIIYLSMSKFYSSVVSKTLTEGAIGYRKIRAIKGQQLMAVIRLQDGSFLRWALW</sequence>
<name>A0A4U9WP35_SERFO</name>